<dbReference type="AlphaFoldDB" id="A0A0C2WA18"/>
<keyword evidence="3" id="KW-1185">Reference proteome</keyword>
<feature type="domain" description="F-box" evidence="1">
    <location>
        <begin position="478"/>
        <end position="526"/>
    </location>
</feature>
<dbReference type="SUPFAM" id="SSF81383">
    <property type="entry name" value="F-box domain"/>
    <property type="match status" value="1"/>
</dbReference>
<dbReference type="EMBL" id="KN824340">
    <property type="protein sequence ID" value="KIM23273.1"/>
    <property type="molecule type" value="Genomic_DNA"/>
</dbReference>
<dbReference type="OrthoDB" id="3038759at2759"/>
<sequence>MDIGHYNKKLTSDVLGHIFSCYADEETVFHSLETLLLVCRSWNQAALGHRSLWSRFKIYLGHYPTSQIWTNRLPSRLEKCGPKTPLDIDLRNLLEGAYHTKETSNDPLYNGLSCGRENPDIIGCPCYDAIQACVSQSLKILAGSNGLLGGRLRSIALDLGASHSLQQTPNAAMIELRNLFRWPTPELRSLVLKNIFDYRTTKNSDLFPDTAKVERIILHQCFLPSYPDCANAKDASIGWDPYNFTGPRAIPSLRGALNLRSLSLNASTQPVSIPAELNELRTLQIHWSHLPSNLSICHMPKVSTLHISCDNEEIITQVLNCQGLDFKQLERITITRKSFFRKIEMDYVAYLHAICQLLVKAQNARYLEADASTMCIILKVLWNSRNGKPNVETNAAENNARPLFTDGWLINRRSQETSRIRERSSKAFIENLAESWGCISPSLTESQFLKDLAFFRRLCEVIDGSGWAAIMNLRHNTEKLPFDVLGRIFSYYVDEETIFHSLETLLLVCRSWDQAALGHRSLWSRFKIYLGHYPTSQIWKKRLPSRLEKCGRKISLDIDLRNMLEGAEAPTDTHNIDIYHPRTCSETNDGPRECACYDAARLCIYQSLQTLTGNNGSICNRWRSLSLDLGWRSTPGMALNFALTELSNAFRFPTPHLTSLILKNVYAHSNFGEGYRFPDTTHLERIILINTYLPLYPDCENVKEATIGWDQYILADNVVEPSLRKAARLQFLSLHATTTSILLPPQLNELQTLELHAWDVSNALKVCHMPAVSTLHMVYESNDLIERVSTYQGFKFEQLKRNLRYIEADTPTMCMILKEMWNSRCDTIDGSHTPENHTGPLFADGWLINSTHNENIRVDETCTSIFIETLATRWKCLPPNTSDSQFLEQLVGLSVLVVTAAYILKMETI</sequence>
<accession>A0A0C2WA18</accession>
<organism evidence="2 3">
    <name type="scientific">Serendipita vermifera MAFF 305830</name>
    <dbReference type="NCBI Taxonomy" id="933852"/>
    <lineage>
        <taxon>Eukaryota</taxon>
        <taxon>Fungi</taxon>
        <taxon>Dikarya</taxon>
        <taxon>Basidiomycota</taxon>
        <taxon>Agaricomycotina</taxon>
        <taxon>Agaricomycetes</taxon>
        <taxon>Sebacinales</taxon>
        <taxon>Serendipitaceae</taxon>
        <taxon>Serendipita</taxon>
    </lineage>
</organism>
<proteinExistence type="predicted"/>
<dbReference type="InterPro" id="IPR001810">
    <property type="entry name" value="F-box_dom"/>
</dbReference>
<evidence type="ECO:0000313" key="3">
    <source>
        <dbReference type="Proteomes" id="UP000054097"/>
    </source>
</evidence>
<evidence type="ECO:0000259" key="1">
    <source>
        <dbReference type="Pfam" id="PF12937"/>
    </source>
</evidence>
<dbReference type="HOGENOM" id="CLU_319619_0_0_1"/>
<dbReference type="Proteomes" id="UP000054097">
    <property type="component" value="Unassembled WGS sequence"/>
</dbReference>
<protein>
    <recommendedName>
        <fullName evidence="1">F-box domain-containing protein</fullName>
    </recommendedName>
</protein>
<name>A0A0C2WA18_SERVB</name>
<evidence type="ECO:0000313" key="2">
    <source>
        <dbReference type="EMBL" id="KIM23273.1"/>
    </source>
</evidence>
<dbReference type="Pfam" id="PF12937">
    <property type="entry name" value="F-box-like"/>
    <property type="match status" value="1"/>
</dbReference>
<reference evidence="3" key="2">
    <citation type="submission" date="2015-01" db="EMBL/GenBank/DDBJ databases">
        <title>Evolutionary Origins and Diversification of the Mycorrhizal Mutualists.</title>
        <authorList>
            <consortium name="DOE Joint Genome Institute"/>
            <consortium name="Mycorrhizal Genomics Consortium"/>
            <person name="Kohler A."/>
            <person name="Kuo A."/>
            <person name="Nagy L.G."/>
            <person name="Floudas D."/>
            <person name="Copeland A."/>
            <person name="Barry K.W."/>
            <person name="Cichocki N."/>
            <person name="Veneault-Fourrey C."/>
            <person name="LaButti K."/>
            <person name="Lindquist E.A."/>
            <person name="Lipzen A."/>
            <person name="Lundell T."/>
            <person name="Morin E."/>
            <person name="Murat C."/>
            <person name="Riley R."/>
            <person name="Ohm R."/>
            <person name="Sun H."/>
            <person name="Tunlid A."/>
            <person name="Henrissat B."/>
            <person name="Grigoriev I.V."/>
            <person name="Hibbett D.S."/>
            <person name="Martin F."/>
        </authorList>
    </citation>
    <scope>NUCLEOTIDE SEQUENCE [LARGE SCALE GENOMIC DNA]</scope>
    <source>
        <strain evidence="3">MAFF 305830</strain>
    </source>
</reference>
<dbReference type="InterPro" id="IPR036047">
    <property type="entry name" value="F-box-like_dom_sf"/>
</dbReference>
<reference evidence="2 3" key="1">
    <citation type="submission" date="2014-04" db="EMBL/GenBank/DDBJ databases">
        <authorList>
            <consortium name="DOE Joint Genome Institute"/>
            <person name="Kuo A."/>
            <person name="Zuccaro A."/>
            <person name="Kohler A."/>
            <person name="Nagy L.G."/>
            <person name="Floudas D."/>
            <person name="Copeland A."/>
            <person name="Barry K.W."/>
            <person name="Cichocki N."/>
            <person name="Veneault-Fourrey C."/>
            <person name="LaButti K."/>
            <person name="Lindquist E.A."/>
            <person name="Lipzen A."/>
            <person name="Lundell T."/>
            <person name="Morin E."/>
            <person name="Murat C."/>
            <person name="Sun H."/>
            <person name="Tunlid A."/>
            <person name="Henrissat B."/>
            <person name="Grigoriev I.V."/>
            <person name="Hibbett D.S."/>
            <person name="Martin F."/>
            <person name="Nordberg H.P."/>
            <person name="Cantor M.N."/>
            <person name="Hua S.X."/>
        </authorList>
    </citation>
    <scope>NUCLEOTIDE SEQUENCE [LARGE SCALE GENOMIC DNA]</scope>
    <source>
        <strain evidence="2 3">MAFF 305830</strain>
    </source>
</reference>
<gene>
    <name evidence="2" type="ORF">M408DRAFT_28069</name>
</gene>